<evidence type="ECO:0000313" key="3">
    <source>
        <dbReference type="Proteomes" id="UP001474181"/>
    </source>
</evidence>
<dbReference type="EMBL" id="JBEPEK010000545">
    <property type="protein sequence ID" value="MER7186159.1"/>
    <property type="molecule type" value="Genomic_DNA"/>
</dbReference>
<feature type="compositionally biased region" description="Low complexity" evidence="1">
    <location>
        <begin position="131"/>
        <end position="151"/>
    </location>
</feature>
<reference evidence="2 3" key="1">
    <citation type="submission" date="2024-06" db="EMBL/GenBank/DDBJ databases">
        <title>The Natural Products Discovery Center: Release of the First 8490 Sequenced Strains for Exploring Actinobacteria Biosynthetic Diversity.</title>
        <authorList>
            <person name="Kalkreuter E."/>
            <person name="Kautsar S.A."/>
            <person name="Yang D."/>
            <person name="Bader C.D."/>
            <person name="Teijaro C.N."/>
            <person name="Fluegel L."/>
            <person name="Davis C.M."/>
            <person name="Simpson J.R."/>
            <person name="Lauterbach L."/>
            <person name="Steele A.D."/>
            <person name="Gui C."/>
            <person name="Meng S."/>
            <person name="Li G."/>
            <person name="Viehrig K."/>
            <person name="Ye F."/>
            <person name="Su P."/>
            <person name="Kiefer A.F."/>
            <person name="Nichols A."/>
            <person name="Cepeda A.J."/>
            <person name="Yan W."/>
            <person name="Fan B."/>
            <person name="Jiang Y."/>
            <person name="Adhikari A."/>
            <person name="Zheng C.-J."/>
            <person name="Schuster L."/>
            <person name="Cowan T.M."/>
            <person name="Smanski M.J."/>
            <person name="Chevrette M.G."/>
            <person name="De Carvalho L.P.S."/>
            <person name="Shen B."/>
        </authorList>
    </citation>
    <scope>NUCLEOTIDE SEQUENCE [LARGE SCALE GENOMIC DNA]</scope>
    <source>
        <strain evidence="2 3">NPDC000234</strain>
    </source>
</reference>
<protein>
    <submittedName>
        <fullName evidence="2">Uncharacterized protein</fullName>
    </submittedName>
</protein>
<sequence>MRLEVHAREPFADGHRFAGTGAYEVVTATAHYAVDPEAPAHHCVPDLALAPRDDTGLVRFSGDVEILRPVDGGRRRLFFDWGNRGNKRAVQYFCDAPHTNRPRTPADAGNGYLLRRGYTVVFGAWQGDLLPGDGPATTSTSTTDSSRAGSTNSPARPRIRSSWDWAWWRSGTS</sequence>
<organism evidence="2 3">
    <name type="scientific">Streptomyces hyaluromycini</name>
    <dbReference type="NCBI Taxonomy" id="1377993"/>
    <lineage>
        <taxon>Bacteria</taxon>
        <taxon>Bacillati</taxon>
        <taxon>Actinomycetota</taxon>
        <taxon>Actinomycetes</taxon>
        <taxon>Kitasatosporales</taxon>
        <taxon>Streptomycetaceae</taxon>
        <taxon>Streptomyces</taxon>
    </lineage>
</organism>
<accession>A0ABV1XAU8</accession>
<gene>
    <name evidence="2" type="ORF">ABT404_43005</name>
</gene>
<proteinExistence type="predicted"/>
<evidence type="ECO:0000256" key="1">
    <source>
        <dbReference type="SAM" id="MobiDB-lite"/>
    </source>
</evidence>
<keyword evidence="3" id="KW-1185">Reference proteome</keyword>
<name>A0ABV1XAU8_9ACTN</name>
<comment type="caution">
    <text evidence="2">The sequence shown here is derived from an EMBL/GenBank/DDBJ whole genome shotgun (WGS) entry which is preliminary data.</text>
</comment>
<evidence type="ECO:0000313" key="2">
    <source>
        <dbReference type="EMBL" id="MER7186159.1"/>
    </source>
</evidence>
<dbReference type="Proteomes" id="UP001474181">
    <property type="component" value="Unassembled WGS sequence"/>
</dbReference>
<dbReference type="RefSeq" id="WP_350789617.1">
    <property type="nucleotide sequence ID" value="NZ_JBEPEK010000545.1"/>
</dbReference>
<feature type="region of interest" description="Disordered" evidence="1">
    <location>
        <begin position="131"/>
        <end position="158"/>
    </location>
</feature>